<keyword evidence="1" id="KW-0732">Signal</keyword>
<dbReference type="EMBL" id="JAQQWN010000008">
    <property type="protein sequence ID" value="KAK8071026.1"/>
    <property type="molecule type" value="Genomic_DNA"/>
</dbReference>
<reference evidence="3 4" key="1">
    <citation type="submission" date="2023-01" db="EMBL/GenBank/DDBJ databases">
        <title>Analysis of 21 Apiospora genomes using comparative genomics revels a genus with tremendous synthesis potential of carbohydrate active enzymes and secondary metabolites.</title>
        <authorList>
            <person name="Sorensen T."/>
        </authorList>
    </citation>
    <scope>NUCLEOTIDE SEQUENCE [LARGE SCALE GENOMIC DNA]</scope>
    <source>
        <strain evidence="3 4">CBS 114990</strain>
    </source>
</reference>
<sequence length="334" mass="35917">MLSTSTLGAIMAALIATTANAAPVASETTITDTAPAPTSPSFGLGAIRIAPEDTSPSLCTQCCGKPNFWSLTDSAWASQPPAKAADCDSLLQLLQNDNRTDTGPSPFISPGAIFSYKSCHVTLKPVGSTGNPYTLHRKNDVAPLLRQAIQVSRQYGGEMKARGHIACDVGNTGLREPLDFEVKGPSAAPMSTSPSFGLDYRSDPPADSASDICTRCCSSIAFNWTDDPEWNRTAAAFVEDCMELRGSLKEKNSTKQYVPRGSGWWEYSDQGDCRVTITVKEPANSTAYMNTHHDIAHLLDDAITLFADAHGRVKARGTFHCKSYAEKIGFEVRL</sequence>
<feature type="signal peptide" evidence="1">
    <location>
        <begin position="1"/>
        <end position="21"/>
    </location>
</feature>
<evidence type="ECO:0000313" key="4">
    <source>
        <dbReference type="Proteomes" id="UP001433268"/>
    </source>
</evidence>
<dbReference type="RefSeq" id="XP_066664834.1">
    <property type="nucleotide sequence ID" value="XM_066815544.1"/>
</dbReference>
<dbReference type="GeneID" id="92048604"/>
<protein>
    <recommendedName>
        <fullName evidence="2">Ecp2 effector protein-like domain-containing protein</fullName>
    </recommendedName>
</protein>
<proteinExistence type="predicted"/>
<evidence type="ECO:0000259" key="2">
    <source>
        <dbReference type="Pfam" id="PF14856"/>
    </source>
</evidence>
<feature type="domain" description="Ecp2 effector protein-like" evidence="2">
    <location>
        <begin position="63"/>
        <end position="167"/>
    </location>
</feature>
<keyword evidence="4" id="KW-1185">Reference proteome</keyword>
<evidence type="ECO:0000256" key="1">
    <source>
        <dbReference type="SAM" id="SignalP"/>
    </source>
</evidence>
<gene>
    <name evidence="3" type="ORF">PG997_011229</name>
</gene>
<name>A0ABR1VIG3_9PEZI</name>
<dbReference type="InterPro" id="IPR029226">
    <property type="entry name" value="Ecp2-like"/>
</dbReference>
<evidence type="ECO:0000313" key="3">
    <source>
        <dbReference type="EMBL" id="KAK8071026.1"/>
    </source>
</evidence>
<organism evidence="3 4">
    <name type="scientific">Apiospora hydei</name>
    <dbReference type="NCBI Taxonomy" id="1337664"/>
    <lineage>
        <taxon>Eukaryota</taxon>
        <taxon>Fungi</taxon>
        <taxon>Dikarya</taxon>
        <taxon>Ascomycota</taxon>
        <taxon>Pezizomycotina</taxon>
        <taxon>Sordariomycetes</taxon>
        <taxon>Xylariomycetidae</taxon>
        <taxon>Amphisphaeriales</taxon>
        <taxon>Apiosporaceae</taxon>
        <taxon>Apiospora</taxon>
    </lineage>
</organism>
<comment type="caution">
    <text evidence="3">The sequence shown here is derived from an EMBL/GenBank/DDBJ whole genome shotgun (WGS) entry which is preliminary data.</text>
</comment>
<feature type="chain" id="PRO_5046858705" description="Ecp2 effector protein-like domain-containing protein" evidence="1">
    <location>
        <begin position="22"/>
        <end position="334"/>
    </location>
</feature>
<feature type="domain" description="Ecp2 effector protein-like" evidence="2">
    <location>
        <begin position="231"/>
        <end position="321"/>
    </location>
</feature>
<dbReference type="Proteomes" id="UP001433268">
    <property type="component" value="Unassembled WGS sequence"/>
</dbReference>
<accession>A0ABR1VIG3</accession>
<dbReference type="Pfam" id="PF14856">
    <property type="entry name" value="Hce2"/>
    <property type="match status" value="2"/>
</dbReference>